<name>A0ACB9Z161_9PEZI</name>
<dbReference type="Proteomes" id="UP001497700">
    <property type="component" value="Unassembled WGS sequence"/>
</dbReference>
<keyword evidence="2" id="KW-1185">Reference proteome</keyword>
<sequence length="874" mass="96318">MATKQEFSVPRKKALTTYGKPSRRRQPKTTFSPTPFPPIPEDDSVPKHKATVTRRRPSLITSPSRDPPSPAPRDLDITTEKKTSPNGPEKNVPSSGRKRKISQVYTSKGRAPPTSAGENSVVFGSISHRSRPTTSANAYQTAVSSSRQRIRSPTSEPMDIDVIEPKLSSPPPTPTLPRASRKRKTVATKGSTSSTVGKKETEKTKQESTKQQITLRFARDTVTNPKIPGLPRNVDNKERSTSQQVPDSVSKKRRKRLIDALVEQNQDEVVESDEEAIEEEASPILPSLSHNVSDLSMMDSQPLPQTPTRNAGAMQAASTRTFARSSSALKFTYGQGRKVLEEDGDLLLESLTLPEMPLSLKGRRLELGTPKKMAANKGMLDDEDAAINSSPNSKLRDIHELKQAGANSRVADTMQDLADQIGSPSIKPSSSRRAALLQVAEKIKDKAFMRQCRDYGVEGALLKDIEKETDVVSGYLILSTLVTILAKWPSSHIQQLVRLEKPASMFARFLDISQDMKIIARDRKSNLSKRSQNSLIAVQSTLRELSIWGEARPSCISPRSLILKCLHLLVTKDMNAARDPAIFSPDVIEALFAVLSEAAESADHWDYPATAGAIDLDHSLSLLDFYAVSVAEPQRASADWAARYLPIVADVFKASSQYVIPDTAAEESERKVLERSLLKLTINLANNSLEAPEIFVSKGLIPALAGSISSNFTRISASLSQDTWADGIIDSLVLRLGILINFAEHSSLVRQVINDCHHDGQQPVDEMIRLFSENYRRTAEADSMETSHLNVVFGYLSVLLGYLALYAPVRKKIRSNNAAKSIGPLLSSLREFTTHHQKVEQSMDESDDSSPGPNSYTTRLQDLVRQLEDQAAYD</sequence>
<comment type="caution">
    <text evidence="1">The sequence shown here is derived from an EMBL/GenBank/DDBJ whole genome shotgun (WGS) entry which is preliminary data.</text>
</comment>
<proteinExistence type="predicted"/>
<evidence type="ECO:0000313" key="1">
    <source>
        <dbReference type="EMBL" id="KAI4865373.1"/>
    </source>
</evidence>
<reference evidence="1 2" key="1">
    <citation type="journal article" date="2022" name="New Phytol.">
        <title>Ecological generalism drives hyperdiversity of secondary metabolite gene clusters in xylarialean endophytes.</title>
        <authorList>
            <person name="Franco M.E.E."/>
            <person name="Wisecaver J.H."/>
            <person name="Arnold A.E."/>
            <person name="Ju Y.M."/>
            <person name="Slot J.C."/>
            <person name="Ahrendt S."/>
            <person name="Moore L.P."/>
            <person name="Eastman K.E."/>
            <person name="Scott K."/>
            <person name="Konkel Z."/>
            <person name="Mondo S.J."/>
            <person name="Kuo A."/>
            <person name="Hayes R.D."/>
            <person name="Haridas S."/>
            <person name="Andreopoulos B."/>
            <person name="Riley R."/>
            <person name="LaButti K."/>
            <person name="Pangilinan J."/>
            <person name="Lipzen A."/>
            <person name="Amirebrahimi M."/>
            <person name="Yan J."/>
            <person name="Adam C."/>
            <person name="Keymanesh K."/>
            <person name="Ng V."/>
            <person name="Louie K."/>
            <person name="Northen T."/>
            <person name="Drula E."/>
            <person name="Henrissat B."/>
            <person name="Hsieh H.M."/>
            <person name="Youens-Clark K."/>
            <person name="Lutzoni F."/>
            <person name="Miadlikowska J."/>
            <person name="Eastwood D.C."/>
            <person name="Hamelin R.C."/>
            <person name="Grigoriev I.V."/>
            <person name="U'Ren J.M."/>
        </authorList>
    </citation>
    <scope>NUCLEOTIDE SEQUENCE [LARGE SCALE GENOMIC DNA]</scope>
    <source>
        <strain evidence="1 2">CBS 119005</strain>
    </source>
</reference>
<organism evidence="1 2">
    <name type="scientific">Hypoxylon rubiginosum</name>
    <dbReference type="NCBI Taxonomy" id="110542"/>
    <lineage>
        <taxon>Eukaryota</taxon>
        <taxon>Fungi</taxon>
        <taxon>Dikarya</taxon>
        <taxon>Ascomycota</taxon>
        <taxon>Pezizomycotina</taxon>
        <taxon>Sordariomycetes</taxon>
        <taxon>Xylariomycetidae</taxon>
        <taxon>Xylariales</taxon>
        <taxon>Hypoxylaceae</taxon>
        <taxon>Hypoxylon</taxon>
    </lineage>
</organism>
<gene>
    <name evidence="1" type="ORF">F4820DRAFT_301828</name>
</gene>
<dbReference type="EMBL" id="MU393473">
    <property type="protein sequence ID" value="KAI4865373.1"/>
    <property type="molecule type" value="Genomic_DNA"/>
</dbReference>
<protein>
    <submittedName>
        <fullName evidence="1">Uncharacterized protein</fullName>
    </submittedName>
</protein>
<accession>A0ACB9Z161</accession>
<evidence type="ECO:0000313" key="2">
    <source>
        <dbReference type="Proteomes" id="UP001497700"/>
    </source>
</evidence>